<dbReference type="EMBL" id="JAOQJQ010000002">
    <property type="protein sequence ID" value="MCU6762059.1"/>
    <property type="molecule type" value="Genomic_DNA"/>
</dbReference>
<keyword evidence="3" id="KW-0804">Transcription</keyword>
<evidence type="ECO:0000313" key="6">
    <source>
        <dbReference type="Proteomes" id="UP001652442"/>
    </source>
</evidence>
<keyword evidence="1" id="KW-0805">Transcription regulation</keyword>
<feature type="domain" description="HTH araC/xylS-type" evidence="4">
    <location>
        <begin position="305"/>
        <end position="403"/>
    </location>
</feature>
<evidence type="ECO:0000256" key="3">
    <source>
        <dbReference type="ARBA" id="ARBA00023163"/>
    </source>
</evidence>
<dbReference type="InterPro" id="IPR009057">
    <property type="entry name" value="Homeodomain-like_sf"/>
</dbReference>
<proteinExistence type="predicted"/>
<organism evidence="5 6">
    <name type="scientific">Brotonthovivens ammoniilytica</name>
    <dbReference type="NCBI Taxonomy" id="2981725"/>
    <lineage>
        <taxon>Bacteria</taxon>
        <taxon>Bacillati</taxon>
        <taxon>Bacillota</taxon>
        <taxon>Clostridia</taxon>
        <taxon>Lachnospirales</taxon>
        <taxon>Lachnospiraceae</taxon>
        <taxon>Brotonthovivens</taxon>
    </lineage>
</organism>
<dbReference type="Pfam" id="PF12833">
    <property type="entry name" value="HTH_18"/>
    <property type="match status" value="1"/>
</dbReference>
<keyword evidence="6" id="KW-1185">Reference proteome</keyword>
<dbReference type="PANTHER" id="PTHR43280:SF34">
    <property type="entry name" value="ARAC-FAMILY TRANSCRIPTIONAL REGULATOR"/>
    <property type="match status" value="1"/>
</dbReference>
<protein>
    <submittedName>
        <fullName evidence="5">AraC family transcriptional regulator</fullName>
    </submittedName>
</protein>
<gene>
    <name evidence="5" type="ORF">OCV88_06845</name>
</gene>
<keyword evidence="2" id="KW-0238">DNA-binding</keyword>
<dbReference type="InterPro" id="IPR018062">
    <property type="entry name" value="HTH_AraC-typ_CS"/>
</dbReference>
<dbReference type="PROSITE" id="PS00041">
    <property type="entry name" value="HTH_ARAC_FAMILY_1"/>
    <property type="match status" value="1"/>
</dbReference>
<dbReference type="Proteomes" id="UP001652442">
    <property type="component" value="Unassembled WGS sequence"/>
</dbReference>
<evidence type="ECO:0000313" key="5">
    <source>
        <dbReference type="EMBL" id="MCU6762059.1"/>
    </source>
</evidence>
<evidence type="ECO:0000256" key="2">
    <source>
        <dbReference type="ARBA" id="ARBA00023125"/>
    </source>
</evidence>
<dbReference type="SMART" id="SM00342">
    <property type="entry name" value="HTH_ARAC"/>
    <property type="match status" value="1"/>
</dbReference>
<evidence type="ECO:0000256" key="1">
    <source>
        <dbReference type="ARBA" id="ARBA00023015"/>
    </source>
</evidence>
<name>A0ABT2TKK5_9FIRM</name>
<dbReference type="InterPro" id="IPR018060">
    <property type="entry name" value="HTH_AraC"/>
</dbReference>
<sequence>MSTKFTSPAEQAIIQALSALTDEEVELLLTQSPTTPGEIIGSQQPDFSRQFAIGICIGIRPDLAEPLIQNSYQKHILLNLLVYNHVLSEFHKQNIGFEVERTAQMLHLMGIFPLEHMEDFTEVYLKPILGSIESKYHTHLCMGIGLPAASQAQLKNSYKTAHYAFNLYFFEQTQILNLQKINQTFDVSLDDYDFYVDDAFRSLLMKSPDVLKKIERVIEIICHIHYGNWYAVRMRTMDYTGDLASRLRRYHLLDWDFFEMQDELQKNVMNAMTMSEIQQCIHNHYNKLLPQIYKSSRPSSKVIIERVKSYIQENFMEELSIQTLSEIACVSTNYFSHMFKNETGMNYKTYLTAIRLEKALELLMESDYKLYEICEKVGYKNVRTFVDAFKQRYSLSPINYKKSMTNKK</sequence>
<dbReference type="Gene3D" id="1.10.10.60">
    <property type="entry name" value="Homeodomain-like"/>
    <property type="match status" value="2"/>
</dbReference>
<dbReference type="RefSeq" id="WP_158424791.1">
    <property type="nucleotide sequence ID" value="NZ_JAOQJQ010000002.1"/>
</dbReference>
<comment type="caution">
    <text evidence="5">The sequence shown here is derived from an EMBL/GenBank/DDBJ whole genome shotgun (WGS) entry which is preliminary data.</text>
</comment>
<accession>A0ABT2TKK5</accession>
<dbReference type="SUPFAM" id="SSF46689">
    <property type="entry name" value="Homeodomain-like"/>
    <property type="match status" value="2"/>
</dbReference>
<dbReference type="PROSITE" id="PS01124">
    <property type="entry name" value="HTH_ARAC_FAMILY_2"/>
    <property type="match status" value="1"/>
</dbReference>
<dbReference type="PANTHER" id="PTHR43280">
    <property type="entry name" value="ARAC-FAMILY TRANSCRIPTIONAL REGULATOR"/>
    <property type="match status" value="1"/>
</dbReference>
<reference evidence="5 6" key="1">
    <citation type="journal article" date="2021" name="ISME Commun">
        <title>Automated analysis of genomic sequences facilitates high-throughput and comprehensive description of bacteria.</title>
        <authorList>
            <person name="Hitch T.C.A."/>
        </authorList>
    </citation>
    <scope>NUCLEOTIDE SEQUENCE [LARGE SCALE GENOMIC DNA]</scope>
    <source>
        <strain evidence="5 6">Sanger_109</strain>
    </source>
</reference>
<evidence type="ECO:0000259" key="4">
    <source>
        <dbReference type="PROSITE" id="PS01124"/>
    </source>
</evidence>